<dbReference type="GeneID" id="64597934"/>
<evidence type="ECO:0000313" key="2">
    <source>
        <dbReference type="EMBL" id="KAG1787073.1"/>
    </source>
</evidence>
<reference evidence="2" key="1">
    <citation type="journal article" date="2020" name="New Phytol.">
        <title>Comparative genomics reveals dynamic genome evolution in host specialist ectomycorrhizal fungi.</title>
        <authorList>
            <person name="Lofgren L.A."/>
            <person name="Nguyen N.H."/>
            <person name="Vilgalys R."/>
            <person name="Ruytinx J."/>
            <person name="Liao H.L."/>
            <person name="Branco S."/>
            <person name="Kuo A."/>
            <person name="LaButti K."/>
            <person name="Lipzen A."/>
            <person name="Andreopoulos W."/>
            <person name="Pangilinan J."/>
            <person name="Riley R."/>
            <person name="Hundley H."/>
            <person name="Na H."/>
            <person name="Barry K."/>
            <person name="Grigoriev I.V."/>
            <person name="Stajich J.E."/>
            <person name="Kennedy P.G."/>
        </authorList>
    </citation>
    <scope>NUCLEOTIDE SEQUENCE</scope>
    <source>
        <strain evidence="2">S12</strain>
    </source>
</reference>
<comment type="caution">
    <text evidence="2">The sequence shown here is derived from an EMBL/GenBank/DDBJ whole genome shotgun (WGS) entry which is preliminary data.</text>
</comment>
<evidence type="ECO:0000313" key="3">
    <source>
        <dbReference type="Proteomes" id="UP000719766"/>
    </source>
</evidence>
<feature type="transmembrane region" description="Helical" evidence="1">
    <location>
        <begin position="21"/>
        <end position="40"/>
    </location>
</feature>
<gene>
    <name evidence="2" type="ORF">HD556DRAFT_1411190</name>
</gene>
<proteinExistence type="predicted"/>
<dbReference type="RefSeq" id="XP_041154447.1">
    <property type="nucleotide sequence ID" value="XM_041304170.1"/>
</dbReference>
<name>A0A9P7AD76_9AGAM</name>
<dbReference type="Proteomes" id="UP000719766">
    <property type="component" value="Unassembled WGS sequence"/>
</dbReference>
<protein>
    <submittedName>
        <fullName evidence="2">Uncharacterized protein</fullName>
    </submittedName>
</protein>
<sequence>MQFIILFRLRAVYQGSRKVMIFLIVTFLAVNIVYCAFAAITTSHMSGEELIRSCTYLCKVTLKWRDSTYLYTAT</sequence>
<dbReference type="AlphaFoldDB" id="A0A9P7AD76"/>
<organism evidence="2 3">
    <name type="scientific">Suillus plorans</name>
    <dbReference type="NCBI Taxonomy" id="116603"/>
    <lineage>
        <taxon>Eukaryota</taxon>
        <taxon>Fungi</taxon>
        <taxon>Dikarya</taxon>
        <taxon>Basidiomycota</taxon>
        <taxon>Agaricomycotina</taxon>
        <taxon>Agaricomycetes</taxon>
        <taxon>Agaricomycetidae</taxon>
        <taxon>Boletales</taxon>
        <taxon>Suillineae</taxon>
        <taxon>Suillaceae</taxon>
        <taxon>Suillus</taxon>
    </lineage>
</organism>
<keyword evidence="1" id="KW-0472">Membrane</keyword>
<keyword evidence="3" id="KW-1185">Reference proteome</keyword>
<accession>A0A9P7AD76</accession>
<dbReference type="EMBL" id="JABBWE010000084">
    <property type="protein sequence ID" value="KAG1787073.1"/>
    <property type="molecule type" value="Genomic_DNA"/>
</dbReference>
<keyword evidence="1" id="KW-1133">Transmembrane helix</keyword>
<evidence type="ECO:0000256" key="1">
    <source>
        <dbReference type="SAM" id="Phobius"/>
    </source>
</evidence>
<keyword evidence="1" id="KW-0812">Transmembrane</keyword>